<accession>A0A0F9JZC2</accession>
<proteinExistence type="predicted"/>
<gene>
    <name evidence="1" type="ORF">LCGC14_1393630</name>
</gene>
<organism evidence="1">
    <name type="scientific">marine sediment metagenome</name>
    <dbReference type="NCBI Taxonomy" id="412755"/>
    <lineage>
        <taxon>unclassified sequences</taxon>
        <taxon>metagenomes</taxon>
        <taxon>ecological metagenomes</taxon>
    </lineage>
</organism>
<evidence type="ECO:0000313" key="1">
    <source>
        <dbReference type="EMBL" id="KKM75098.1"/>
    </source>
</evidence>
<comment type="caution">
    <text evidence="1">The sequence shown here is derived from an EMBL/GenBank/DDBJ whole genome shotgun (WGS) entry which is preliminary data.</text>
</comment>
<reference evidence="1" key="1">
    <citation type="journal article" date="2015" name="Nature">
        <title>Complex archaea that bridge the gap between prokaryotes and eukaryotes.</title>
        <authorList>
            <person name="Spang A."/>
            <person name="Saw J.H."/>
            <person name="Jorgensen S.L."/>
            <person name="Zaremba-Niedzwiedzka K."/>
            <person name="Martijn J."/>
            <person name="Lind A.E."/>
            <person name="van Eijk R."/>
            <person name="Schleper C."/>
            <person name="Guy L."/>
            <person name="Ettema T.J."/>
        </authorList>
    </citation>
    <scope>NUCLEOTIDE SEQUENCE</scope>
</reference>
<dbReference type="AlphaFoldDB" id="A0A0F9JZC2"/>
<sequence>MMHPDRRREAIFKSLRFVGDSEYIGGEKRLRNVPHTVRVCEDTRFLDWCHEKDMDILVSWADHFQRKGVPHVAAKTFMGASIWRPDMVLGAL</sequence>
<name>A0A0F9JZC2_9ZZZZ</name>
<protein>
    <submittedName>
        <fullName evidence="1">Uncharacterized protein</fullName>
    </submittedName>
</protein>
<dbReference type="EMBL" id="LAZR01009033">
    <property type="protein sequence ID" value="KKM75098.1"/>
    <property type="molecule type" value="Genomic_DNA"/>
</dbReference>